<dbReference type="FunFam" id="3.30.420.10:FF:000016">
    <property type="entry name" value="Ribonuclease"/>
    <property type="match status" value="1"/>
</dbReference>
<dbReference type="GO" id="GO:0003723">
    <property type="term" value="F:RNA binding"/>
    <property type="evidence" value="ECO:0007669"/>
    <property type="project" value="UniProtKB-UniRule"/>
</dbReference>
<dbReference type="EMBL" id="KZ819290">
    <property type="protein sequence ID" value="PWN98643.1"/>
    <property type="molecule type" value="Genomic_DNA"/>
</dbReference>
<dbReference type="GO" id="GO:0004523">
    <property type="term" value="F:RNA-DNA hybrid ribonuclease activity"/>
    <property type="evidence" value="ECO:0007669"/>
    <property type="project" value="UniProtKB-UniRule"/>
</dbReference>
<comment type="cofactor">
    <cofactor evidence="2">
        <name>Mg(2+)</name>
        <dbReference type="ChEBI" id="CHEBI:18420"/>
    </cofactor>
</comment>
<dbReference type="PROSITE" id="PS51975">
    <property type="entry name" value="RNASE_H_2"/>
    <property type="match status" value="1"/>
</dbReference>
<dbReference type="InterPro" id="IPR012337">
    <property type="entry name" value="RNaseH-like_sf"/>
</dbReference>
<evidence type="ECO:0000256" key="1">
    <source>
        <dbReference type="ARBA" id="ARBA00000077"/>
    </source>
</evidence>
<dbReference type="GO" id="GO:0006298">
    <property type="term" value="P:mismatch repair"/>
    <property type="evidence" value="ECO:0007669"/>
    <property type="project" value="TreeGrafter"/>
</dbReference>
<dbReference type="FunFam" id="1.10.10.460:FF:000001">
    <property type="entry name" value="Ribonuclease"/>
    <property type="match status" value="1"/>
</dbReference>
<dbReference type="GeneID" id="37272113"/>
<dbReference type="NCBIfam" id="TIGR00729">
    <property type="entry name" value="ribonuclease HII"/>
    <property type="match status" value="1"/>
</dbReference>
<reference evidence="12 13" key="1">
    <citation type="journal article" date="2018" name="Mol. Biol. Evol.">
        <title>Broad Genomic Sampling Reveals a Smut Pathogenic Ancestry of the Fungal Clade Ustilaginomycotina.</title>
        <authorList>
            <person name="Kijpornyongpan T."/>
            <person name="Mondo S.J."/>
            <person name="Barry K."/>
            <person name="Sandor L."/>
            <person name="Lee J."/>
            <person name="Lipzen A."/>
            <person name="Pangilinan J."/>
            <person name="LaButti K."/>
            <person name="Hainaut M."/>
            <person name="Henrissat B."/>
            <person name="Grigoriev I.V."/>
            <person name="Spatafora J.W."/>
            <person name="Aime M.C."/>
        </authorList>
    </citation>
    <scope>NUCLEOTIDE SEQUENCE [LARGE SCALE GENOMIC DNA]</scope>
    <source>
        <strain evidence="12 13">MCA 4186</strain>
    </source>
</reference>
<feature type="binding site" evidence="8">
    <location>
        <position position="49"/>
    </location>
    <ligand>
        <name>a divalent metal cation</name>
        <dbReference type="ChEBI" id="CHEBI:60240"/>
    </ligand>
</feature>
<evidence type="ECO:0000256" key="3">
    <source>
        <dbReference type="ARBA" id="ARBA00007058"/>
    </source>
</evidence>
<dbReference type="InterPro" id="IPR001352">
    <property type="entry name" value="RNase_HII/HIII"/>
</dbReference>
<keyword evidence="5 8" id="KW-0479">Metal-binding</keyword>
<organism evidence="12 13">
    <name type="scientific">Tilletiopsis washingtonensis</name>
    <dbReference type="NCBI Taxonomy" id="58919"/>
    <lineage>
        <taxon>Eukaryota</taxon>
        <taxon>Fungi</taxon>
        <taxon>Dikarya</taxon>
        <taxon>Basidiomycota</taxon>
        <taxon>Ustilaginomycotina</taxon>
        <taxon>Exobasidiomycetes</taxon>
        <taxon>Entylomatales</taxon>
        <taxon>Entylomatales incertae sedis</taxon>
        <taxon>Tilletiopsis</taxon>
    </lineage>
</organism>
<evidence type="ECO:0000256" key="7">
    <source>
        <dbReference type="ARBA" id="ARBA00022801"/>
    </source>
</evidence>
<dbReference type="GO" id="GO:0043137">
    <property type="term" value="P:DNA replication, removal of RNA primer"/>
    <property type="evidence" value="ECO:0007669"/>
    <property type="project" value="TreeGrafter"/>
</dbReference>
<dbReference type="RefSeq" id="XP_025598922.1">
    <property type="nucleotide sequence ID" value="XM_025744569.1"/>
</dbReference>
<name>A0A316ZEG5_9BASI</name>
<evidence type="ECO:0000256" key="4">
    <source>
        <dbReference type="ARBA" id="ARBA00022722"/>
    </source>
</evidence>
<proteinExistence type="inferred from homology"/>
<evidence type="ECO:0000256" key="10">
    <source>
        <dbReference type="SAM" id="MobiDB-lite"/>
    </source>
</evidence>
<dbReference type="SUPFAM" id="SSF53098">
    <property type="entry name" value="Ribonuclease H-like"/>
    <property type="match status" value="1"/>
</dbReference>
<keyword evidence="13" id="KW-1185">Reference proteome</keyword>
<dbReference type="AlphaFoldDB" id="A0A316ZEG5"/>
<dbReference type="EC" id="3.1.26.4" evidence="9"/>
<dbReference type="Gene3D" id="3.30.420.10">
    <property type="entry name" value="Ribonuclease H-like superfamily/Ribonuclease H"/>
    <property type="match status" value="1"/>
</dbReference>
<protein>
    <recommendedName>
        <fullName evidence="9">Ribonuclease</fullName>
        <ecNumber evidence="9">3.1.26.4</ecNumber>
    </recommendedName>
</protein>
<evidence type="ECO:0000313" key="12">
    <source>
        <dbReference type="EMBL" id="PWN98643.1"/>
    </source>
</evidence>
<evidence type="ECO:0000256" key="8">
    <source>
        <dbReference type="PROSITE-ProRule" id="PRU01319"/>
    </source>
</evidence>
<dbReference type="PANTHER" id="PTHR10954:SF7">
    <property type="entry name" value="RIBONUCLEASE H2 SUBUNIT A"/>
    <property type="match status" value="1"/>
</dbReference>
<dbReference type="Proteomes" id="UP000245946">
    <property type="component" value="Unassembled WGS sequence"/>
</dbReference>
<feature type="binding site" evidence="8">
    <location>
        <position position="50"/>
    </location>
    <ligand>
        <name>a divalent metal cation</name>
        <dbReference type="ChEBI" id="CHEBI:60240"/>
    </ligand>
</feature>
<dbReference type="Gene3D" id="1.10.10.460">
    <property type="entry name" value="Ribonuclease hii. Domain 2"/>
    <property type="match status" value="1"/>
</dbReference>
<dbReference type="InterPro" id="IPR024567">
    <property type="entry name" value="RNase_HII/HIII_dom"/>
</dbReference>
<comment type="function">
    <text evidence="9">Endonuclease that specifically degrades the RNA of RNA-DNA hybrids.</text>
</comment>
<evidence type="ECO:0000313" key="13">
    <source>
        <dbReference type="Proteomes" id="UP000245946"/>
    </source>
</evidence>
<sequence length="337" mass="35948">MTLSSSSDAAGPSSLRVPSVPQTAQQQSYSYASPLPSRCASEPCVLGVDEAGRGPVLGPLVYGIAYCPLAFHDLEQGGLRDVGFADSKALTAERRDVLLSSLQAYPHELGWAIRSLAPQDISAGMLRRRPVNLNAQSTDATVSLIQDVLAQGVNLVHIYVDTVGDPAAYKRLLSSHFPKHIEWTVTSKADALFPIVGAASIAAKTTRDAAMEGWLYAEDVKGTPDGFWETGSGYPGDPRTVAYLTRTLDAVFGWPGIVRFSWATIKTLLEEKKGYAVKWNDEPTPIARFFAAAPKGGSATGGNLAPTAALEARATVTMEKDRSRLSRDLGLLSVAAL</sequence>
<dbReference type="InterPro" id="IPR004649">
    <property type="entry name" value="RNase_H2_suA"/>
</dbReference>
<comment type="cofactor">
    <cofactor evidence="8">
        <name>Mn(2+)</name>
        <dbReference type="ChEBI" id="CHEBI:29035"/>
    </cofactor>
    <cofactor evidence="8">
        <name>Mg(2+)</name>
        <dbReference type="ChEBI" id="CHEBI:18420"/>
    </cofactor>
    <text evidence="8">Manganese or magnesium. Binds 1 divalent metal ion per monomer in the absence of substrate. May bind a second metal ion after substrate binding.</text>
</comment>
<evidence type="ECO:0000256" key="6">
    <source>
        <dbReference type="ARBA" id="ARBA00022759"/>
    </source>
</evidence>
<feature type="domain" description="RNase H type-2" evidence="11">
    <location>
        <begin position="43"/>
        <end position="274"/>
    </location>
</feature>
<dbReference type="InterPro" id="IPR023160">
    <property type="entry name" value="RNase_HII_hlx-loop-hlx_cap_dom"/>
</dbReference>
<dbReference type="PANTHER" id="PTHR10954">
    <property type="entry name" value="RIBONUCLEASE H2 SUBUNIT A"/>
    <property type="match status" value="1"/>
</dbReference>
<keyword evidence="7 8" id="KW-0378">Hydrolase</keyword>
<evidence type="ECO:0000259" key="11">
    <source>
        <dbReference type="PROSITE" id="PS51975"/>
    </source>
</evidence>
<keyword evidence="6 8" id="KW-0255">Endonuclease</keyword>
<comment type="catalytic activity">
    <reaction evidence="1 8 9">
        <text>Endonucleolytic cleavage to 5'-phosphomonoester.</text>
        <dbReference type="EC" id="3.1.26.4"/>
    </reaction>
</comment>
<comment type="similarity">
    <text evidence="3">Belongs to the RNase HII family. Eukaryotic subfamily.</text>
</comment>
<dbReference type="Pfam" id="PF01351">
    <property type="entry name" value="RNase_HII"/>
    <property type="match status" value="1"/>
</dbReference>
<dbReference type="GO" id="GO:0032299">
    <property type="term" value="C:ribonuclease H2 complex"/>
    <property type="evidence" value="ECO:0007669"/>
    <property type="project" value="TreeGrafter"/>
</dbReference>
<gene>
    <name evidence="12" type="ORF">FA09DRAFT_342965</name>
</gene>
<dbReference type="InterPro" id="IPR036397">
    <property type="entry name" value="RNaseH_sf"/>
</dbReference>
<keyword evidence="4 8" id="KW-0540">Nuclease</keyword>
<dbReference type="STRING" id="58919.A0A316ZEG5"/>
<dbReference type="OrthoDB" id="7462577at2759"/>
<dbReference type="GO" id="GO:0046872">
    <property type="term" value="F:metal ion binding"/>
    <property type="evidence" value="ECO:0007669"/>
    <property type="project" value="UniProtKB-KW"/>
</dbReference>
<evidence type="ECO:0000256" key="2">
    <source>
        <dbReference type="ARBA" id="ARBA00001946"/>
    </source>
</evidence>
<feature type="compositionally biased region" description="Low complexity" evidence="10">
    <location>
        <begin position="1"/>
        <end position="14"/>
    </location>
</feature>
<evidence type="ECO:0000256" key="9">
    <source>
        <dbReference type="RuleBase" id="RU003515"/>
    </source>
</evidence>
<dbReference type="CDD" id="cd07181">
    <property type="entry name" value="RNase_HII_eukaryota_like"/>
    <property type="match status" value="1"/>
</dbReference>
<feature type="binding site" evidence="8">
    <location>
        <position position="161"/>
    </location>
    <ligand>
        <name>a divalent metal cation</name>
        <dbReference type="ChEBI" id="CHEBI:60240"/>
    </ligand>
</feature>
<accession>A0A316ZEG5</accession>
<feature type="region of interest" description="Disordered" evidence="10">
    <location>
        <begin position="1"/>
        <end position="20"/>
    </location>
</feature>
<evidence type="ECO:0000256" key="5">
    <source>
        <dbReference type="ARBA" id="ARBA00022723"/>
    </source>
</evidence>